<evidence type="ECO:0000256" key="4">
    <source>
        <dbReference type="ARBA" id="ARBA00022989"/>
    </source>
</evidence>
<protein>
    <submittedName>
        <fullName evidence="8">Uncharacterized protein</fullName>
    </submittedName>
</protein>
<feature type="transmembrane region" description="Helical" evidence="7">
    <location>
        <begin position="171"/>
        <end position="192"/>
    </location>
</feature>
<evidence type="ECO:0000256" key="3">
    <source>
        <dbReference type="ARBA" id="ARBA00022692"/>
    </source>
</evidence>
<evidence type="ECO:0000256" key="7">
    <source>
        <dbReference type="SAM" id="Phobius"/>
    </source>
</evidence>
<accession>A0A9W7KS56</accession>
<dbReference type="OrthoDB" id="196582at2759"/>
<dbReference type="EMBL" id="BRXW01000138">
    <property type="protein sequence ID" value="GMI09515.1"/>
    <property type="molecule type" value="Genomic_DNA"/>
</dbReference>
<feature type="transmembrane region" description="Helical" evidence="7">
    <location>
        <begin position="104"/>
        <end position="127"/>
    </location>
</feature>
<evidence type="ECO:0000313" key="9">
    <source>
        <dbReference type="Proteomes" id="UP001165122"/>
    </source>
</evidence>
<dbReference type="InterPro" id="IPR012446">
    <property type="entry name" value="CRAC_channel"/>
</dbReference>
<dbReference type="InterPro" id="IPR038350">
    <property type="entry name" value="Orai_sf"/>
</dbReference>
<feature type="region of interest" description="Disordered" evidence="6">
    <location>
        <begin position="1"/>
        <end position="31"/>
    </location>
</feature>
<comment type="subcellular location">
    <subcellularLocation>
        <location evidence="1">Membrane</location>
        <topology evidence="1">Multi-pass membrane protein</topology>
    </subcellularLocation>
</comment>
<keyword evidence="9" id="KW-1185">Reference proteome</keyword>
<evidence type="ECO:0000256" key="6">
    <source>
        <dbReference type="SAM" id="MobiDB-lite"/>
    </source>
</evidence>
<name>A0A9W7KS56_9STRA</name>
<feature type="compositionally biased region" description="Basic and acidic residues" evidence="6">
    <location>
        <begin position="245"/>
        <end position="262"/>
    </location>
</feature>
<comment type="caution">
    <text evidence="8">The sequence shown here is derived from an EMBL/GenBank/DDBJ whole genome shotgun (WGS) entry which is preliminary data.</text>
</comment>
<keyword evidence="3 7" id="KW-0812">Transmembrane</keyword>
<evidence type="ECO:0000313" key="8">
    <source>
        <dbReference type="EMBL" id="GMI09515.1"/>
    </source>
</evidence>
<feature type="transmembrane region" description="Helical" evidence="7">
    <location>
        <begin position="72"/>
        <end position="92"/>
    </location>
</feature>
<evidence type="ECO:0000256" key="5">
    <source>
        <dbReference type="ARBA" id="ARBA00023136"/>
    </source>
</evidence>
<dbReference type="Proteomes" id="UP001165122">
    <property type="component" value="Unassembled WGS sequence"/>
</dbReference>
<reference evidence="9" key="1">
    <citation type="journal article" date="2023" name="Commun. Biol.">
        <title>Genome analysis of Parmales, the sister group of diatoms, reveals the evolutionary specialization of diatoms from phago-mixotrophs to photoautotrophs.</title>
        <authorList>
            <person name="Ban H."/>
            <person name="Sato S."/>
            <person name="Yoshikawa S."/>
            <person name="Yamada K."/>
            <person name="Nakamura Y."/>
            <person name="Ichinomiya M."/>
            <person name="Sato N."/>
            <person name="Blanc-Mathieu R."/>
            <person name="Endo H."/>
            <person name="Kuwata A."/>
            <person name="Ogata H."/>
        </authorList>
    </citation>
    <scope>NUCLEOTIDE SEQUENCE [LARGE SCALE GENOMIC DNA]</scope>
    <source>
        <strain evidence="9">NIES 3700</strain>
    </source>
</reference>
<evidence type="ECO:0000256" key="2">
    <source>
        <dbReference type="ARBA" id="ARBA00008062"/>
    </source>
</evidence>
<comment type="similarity">
    <text evidence="2">Belongs to the Orai family.</text>
</comment>
<feature type="transmembrane region" description="Helical" evidence="7">
    <location>
        <begin position="199"/>
        <end position="219"/>
    </location>
</feature>
<feature type="region of interest" description="Disordered" evidence="6">
    <location>
        <begin position="239"/>
        <end position="262"/>
    </location>
</feature>
<dbReference type="Gene3D" id="1.20.140.140">
    <property type="entry name" value="Calcium release-activated calcium channel protein Orai"/>
    <property type="match status" value="1"/>
</dbReference>
<gene>
    <name evidence="8" type="ORF">TrLO_g1287</name>
</gene>
<dbReference type="AlphaFoldDB" id="A0A9W7KS56"/>
<dbReference type="Pfam" id="PF07856">
    <property type="entry name" value="Orai-1"/>
    <property type="match status" value="1"/>
</dbReference>
<keyword evidence="5 7" id="KW-0472">Membrane</keyword>
<organism evidence="8 9">
    <name type="scientific">Triparma laevis f. longispina</name>
    <dbReference type="NCBI Taxonomy" id="1714387"/>
    <lineage>
        <taxon>Eukaryota</taxon>
        <taxon>Sar</taxon>
        <taxon>Stramenopiles</taxon>
        <taxon>Ochrophyta</taxon>
        <taxon>Bolidophyceae</taxon>
        <taxon>Parmales</taxon>
        <taxon>Triparmaceae</taxon>
        <taxon>Triparma</taxon>
    </lineage>
</organism>
<proteinExistence type="inferred from homology"/>
<keyword evidence="4 7" id="KW-1133">Transmembrane helix</keyword>
<evidence type="ECO:0000256" key="1">
    <source>
        <dbReference type="ARBA" id="ARBA00004141"/>
    </source>
</evidence>
<dbReference type="GO" id="GO:0016020">
    <property type="term" value="C:membrane"/>
    <property type="evidence" value="ECO:0007669"/>
    <property type="project" value="UniProtKB-SubCell"/>
</dbReference>
<sequence>MSSLPAARRFPFSPKKSEKSPKKSPKKSFREAADILIATQKANDEYRKKRERTTGEPYSAVVEGLTGAQGTLAVISALLAGFAFSGLTAVTPEDAERVHPTIAMLYYATTTVSVAVQLFVCVVCTLLEQEGKVARGLAMARASDAASSYEYEEQLKGWYGRQEFAVFRTQIIWAFVFGVPCFAISLAFLCLLKIYRIEVALVCFSCFAFVGFLMLRYILWLNEMFRVGVLGLREKFSSPRVSWTKKKEGPEDDEKAKEIKND</sequence>